<feature type="non-terminal residue" evidence="1">
    <location>
        <position position="1"/>
    </location>
</feature>
<reference evidence="1" key="1">
    <citation type="submission" date="2022-04" db="EMBL/GenBank/DDBJ databases">
        <title>A functionally conserved STORR gene fusion in Papaver species that diverged 16.8 million years ago.</title>
        <authorList>
            <person name="Catania T."/>
        </authorList>
    </citation>
    <scope>NUCLEOTIDE SEQUENCE</scope>
    <source>
        <strain evidence="1">S-188037</strain>
    </source>
</reference>
<protein>
    <submittedName>
        <fullName evidence="1">Uncharacterized protein</fullName>
    </submittedName>
</protein>
<accession>A0AAD4XK79</accession>
<proteinExistence type="predicted"/>
<organism evidence="1 2">
    <name type="scientific">Papaver atlanticum</name>
    <dbReference type="NCBI Taxonomy" id="357466"/>
    <lineage>
        <taxon>Eukaryota</taxon>
        <taxon>Viridiplantae</taxon>
        <taxon>Streptophyta</taxon>
        <taxon>Embryophyta</taxon>
        <taxon>Tracheophyta</taxon>
        <taxon>Spermatophyta</taxon>
        <taxon>Magnoliopsida</taxon>
        <taxon>Ranunculales</taxon>
        <taxon>Papaveraceae</taxon>
        <taxon>Papaveroideae</taxon>
        <taxon>Papaver</taxon>
    </lineage>
</organism>
<name>A0AAD4XK79_9MAGN</name>
<dbReference type="AlphaFoldDB" id="A0AAD4XK79"/>
<sequence length="49" mass="5372">EELEDIFGGGVGGSLLIGVEDIKQLDLQREDGYLIVAWKYRQGSGMDNS</sequence>
<keyword evidence="2" id="KW-1185">Reference proteome</keyword>
<dbReference type="Proteomes" id="UP001202328">
    <property type="component" value="Unassembled WGS sequence"/>
</dbReference>
<dbReference type="EMBL" id="JAJJMB010008983">
    <property type="protein sequence ID" value="KAI3917648.1"/>
    <property type="molecule type" value="Genomic_DNA"/>
</dbReference>
<comment type="caution">
    <text evidence="1">The sequence shown here is derived from an EMBL/GenBank/DDBJ whole genome shotgun (WGS) entry which is preliminary data.</text>
</comment>
<evidence type="ECO:0000313" key="1">
    <source>
        <dbReference type="EMBL" id="KAI3917648.1"/>
    </source>
</evidence>
<gene>
    <name evidence="1" type="ORF">MKW98_021410</name>
</gene>
<evidence type="ECO:0000313" key="2">
    <source>
        <dbReference type="Proteomes" id="UP001202328"/>
    </source>
</evidence>